<dbReference type="EMBL" id="JACHVC010000013">
    <property type="protein sequence ID" value="MBC2607977.1"/>
    <property type="molecule type" value="Genomic_DNA"/>
</dbReference>
<evidence type="ECO:0000313" key="3">
    <source>
        <dbReference type="Proteomes" id="UP000526501"/>
    </source>
</evidence>
<sequence length="85" mass="9445">MTSEDILVRIHKILTIDLDLAEGEEIAPDTNLIAEGFLDSINAMRLVSKIESEFDTKIPPRDLVPANFLSEQAMADYLARTLTPS</sequence>
<proteinExistence type="predicted"/>
<feature type="domain" description="Carrier" evidence="1">
    <location>
        <begin position="4"/>
        <end position="82"/>
    </location>
</feature>
<accession>A0A7X1B951</accession>
<dbReference type="RefSeq" id="WP_185661836.1">
    <property type="nucleotide sequence ID" value="NZ_CAWPOO010000013.1"/>
</dbReference>
<dbReference type="InterPro" id="IPR009081">
    <property type="entry name" value="PP-bd_ACP"/>
</dbReference>
<comment type="caution">
    <text evidence="2">The sequence shown here is derived from an EMBL/GenBank/DDBJ whole genome shotgun (WGS) entry which is preliminary data.</text>
</comment>
<gene>
    <name evidence="2" type="ORF">H5P27_18125</name>
</gene>
<reference evidence="2 3" key="1">
    <citation type="submission" date="2020-07" db="EMBL/GenBank/DDBJ databases">
        <authorList>
            <person name="Feng X."/>
        </authorList>
    </citation>
    <scope>NUCLEOTIDE SEQUENCE [LARGE SCALE GENOMIC DNA]</scope>
    <source>
        <strain evidence="2 3">JCM23202</strain>
    </source>
</reference>
<dbReference type="Gene3D" id="1.10.1200.10">
    <property type="entry name" value="ACP-like"/>
    <property type="match status" value="1"/>
</dbReference>
<protein>
    <submittedName>
        <fullName evidence="2">Acyl carrier protein</fullName>
    </submittedName>
</protein>
<dbReference type="AlphaFoldDB" id="A0A7X1B951"/>
<dbReference type="SUPFAM" id="SSF47336">
    <property type="entry name" value="ACP-like"/>
    <property type="match status" value="1"/>
</dbReference>
<name>A0A7X1B951_9BACT</name>
<organism evidence="2 3">
    <name type="scientific">Pelagicoccus albus</name>
    <dbReference type="NCBI Taxonomy" id="415222"/>
    <lineage>
        <taxon>Bacteria</taxon>
        <taxon>Pseudomonadati</taxon>
        <taxon>Verrucomicrobiota</taxon>
        <taxon>Opitutia</taxon>
        <taxon>Puniceicoccales</taxon>
        <taxon>Pelagicoccaceae</taxon>
        <taxon>Pelagicoccus</taxon>
    </lineage>
</organism>
<dbReference type="Proteomes" id="UP000526501">
    <property type="component" value="Unassembled WGS sequence"/>
</dbReference>
<dbReference type="Pfam" id="PF00550">
    <property type="entry name" value="PP-binding"/>
    <property type="match status" value="1"/>
</dbReference>
<dbReference type="InterPro" id="IPR036736">
    <property type="entry name" value="ACP-like_sf"/>
</dbReference>
<evidence type="ECO:0000259" key="1">
    <source>
        <dbReference type="PROSITE" id="PS50075"/>
    </source>
</evidence>
<keyword evidence="3" id="KW-1185">Reference proteome</keyword>
<dbReference type="PROSITE" id="PS50075">
    <property type="entry name" value="CARRIER"/>
    <property type="match status" value="1"/>
</dbReference>
<evidence type="ECO:0000313" key="2">
    <source>
        <dbReference type="EMBL" id="MBC2607977.1"/>
    </source>
</evidence>